<feature type="compositionally biased region" description="Polar residues" evidence="1">
    <location>
        <begin position="1"/>
        <end position="44"/>
    </location>
</feature>
<evidence type="ECO:0000313" key="2">
    <source>
        <dbReference type="EMBL" id="CAH3181585.1"/>
    </source>
</evidence>
<name>A0ABN8RSJ0_9CNID</name>
<proteinExistence type="predicted"/>
<organism evidence="2 3">
    <name type="scientific">Porites lobata</name>
    <dbReference type="NCBI Taxonomy" id="104759"/>
    <lineage>
        <taxon>Eukaryota</taxon>
        <taxon>Metazoa</taxon>
        <taxon>Cnidaria</taxon>
        <taxon>Anthozoa</taxon>
        <taxon>Hexacorallia</taxon>
        <taxon>Scleractinia</taxon>
        <taxon>Fungiina</taxon>
        <taxon>Poritidae</taxon>
        <taxon>Porites</taxon>
    </lineage>
</organism>
<evidence type="ECO:0000313" key="3">
    <source>
        <dbReference type="Proteomes" id="UP001159405"/>
    </source>
</evidence>
<accession>A0ABN8RSJ0</accession>
<dbReference type="EMBL" id="CALNXK010000301">
    <property type="protein sequence ID" value="CAH3181585.1"/>
    <property type="molecule type" value="Genomic_DNA"/>
</dbReference>
<keyword evidence="3" id="KW-1185">Reference proteome</keyword>
<gene>
    <name evidence="2" type="ORF">PLOB_00025736</name>
</gene>
<sequence length="479" mass="53806">MGSSGATDKDQSASPSPLQLSVATQTDSSIAETPSSPETSTALPSLQPVPSVKNALRASKFNRLEEQAYLSKEITLVVGTKVVCSLDLLIQLFAENCRQPGCQLATTVSHTLCGTSVLIKWKCPAGHVGKFWSSHKVNGALANNLQACGAVLLSGNNFAQVERFAKFLGLSFVSRSTFCRAQRVYCIPAINEWWTWQQGIINHELQGQSLVVMGDGQCDSPEFTAKNLCYFLMEMTTGYIIDLEVLDKREVELKSVNMEKRALQNILERITDVLMVGEVVTDASASIKKMMGDAFPTIIIFHSLDVWHKARSIRKCINKDKWIGLLHHVCNDHDWPGGSCDHGELPEDHSLPWFDRRAKDFEALQKIILDPALLESFKYFSFHFFRHTGALECANSMSLMYTSKKVSFTKKVYRARKKLTAIDWNYHNDLPNATNEDAETIITRKYNQRTKSWDVRTVKVSQRLRIHLDSNGKDFQTSS</sequence>
<feature type="region of interest" description="Disordered" evidence="1">
    <location>
        <begin position="1"/>
        <end position="47"/>
    </location>
</feature>
<reference evidence="2 3" key="1">
    <citation type="submission" date="2022-05" db="EMBL/GenBank/DDBJ databases">
        <authorList>
            <consortium name="Genoscope - CEA"/>
            <person name="William W."/>
        </authorList>
    </citation>
    <scope>NUCLEOTIDE SEQUENCE [LARGE SCALE GENOMIC DNA]</scope>
</reference>
<protein>
    <submittedName>
        <fullName evidence="2">Uncharacterized protein</fullName>
    </submittedName>
</protein>
<dbReference type="Proteomes" id="UP001159405">
    <property type="component" value="Unassembled WGS sequence"/>
</dbReference>
<dbReference type="PANTHER" id="PTHR31751">
    <property type="entry name" value="SI:CH211-108C17.2-RELATED-RELATED"/>
    <property type="match status" value="1"/>
</dbReference>
<evidence type="ECO:0000256" key="1">
    <source>
        <dbReference type="SAM" id="MobiDB-lite"/>
    </source>
</evidence>
<comment type="caution">
    <text evidence="2">The sequence shown here is derived from an EMBL/GenBank/DDBJ whole genome shotgun (WGS) entry which is preliminary data.</text>
</comment>
<dbReference type="PANTHER" id="PTHR31751:SF7">
    <property type="entry name" value="THAP-TYPE DOMAIN-CONTAINING PROTEIN"/>
    <property type="match status" value="1"/>
</dbReference>